<feature type="chain" id="PRO_5003436151" evidence="4">
    <location>
        <begin position="27"/>
        <end position="900"/>
    </location>
</feature>
<sequence>MWFSNGLTNACGLAFLGALLLSVVDAKPMPKEGGRDRISINTGWRFYRSEYNTDKLAYDLSRNDYANRTDLTVLKPWILPSANDFIADPAARHRRPSGEPTIGIPFVRSSYDDTEWETVDLPHDWAIKGPFYVGDNVPVGGGMGRLPVHGIGWYRRKVEMTKADEGRSIYLDIDGAMSYSIVWLNGHLVGGWPYGYSSYRLDLTPYLKLGDDNLLAIRVDNPGNSSRWYPGGGIYRNAWLTKTSPTHVGQWGTFITSRSVSKSSAVLDLAVQVENAGETSQKLSVVTDVYILDSATGEARTKVASFPRQTITVAAGHKVSVNASTTVKKPALWGPPPSQSPNMHVAVTRLYNRNNDIVDTYLTDFGIRSVVYDADHGLLVNGERIRIQGVNGHHDLGALGAAFNVRAAERQLEVLQELGCNALRVSHNPPAPELLDLADRMGILIYDEAFDGWQLSKNPNDFHLIFDDWSEADLRAMVRRDRNHPSVIIWSIGNEVGEQTTGDSGAAVARRLRQIVRSEDETRPVTASMNAARPNMPFPGELDLISLNYQGEGIRDTGPYAGLPGISTPPLYLPFHDAFPDKLIVSSETAATVSTRGTYFFPITNWTSAPANYTVGSGGNDTLLQVSDYGLYTAPFGSSPDKVFVAQDNASFVSGEFVWSGWDYIGEPTPYYAARSSYFGIIDLAGFKKDRFYQYQARWRPDHPVAHILPHWTWGADRVGEVTPVHVFSNGDQAELWVNGKSQGRLRRESESVYRFRWDNVTYQPGEVRVVTYRNGKQWASDRVVTAGVPVALRLRADRSAIAGDGLDLSFLTATVVDSKGNVVPQADNEITFTVSGRGGGEIVATDNGDPRDFTSFASRTRKAFSGLALGIVRANRKGDITVTASAPGLARAVVKLTAN</sequence>
<evidence type="ECO:0000259" key="7">
    <source>
        <dbReference type="Pfam" id="PF16355"/>
    </source>
</evidence>
<dbReference type="InterPro" id="IPR006101">
    <property type="entry name" value="Glyco_hydro_2"/>
</dbReference>
<dbReference type="EMBL" id="CP003002">
    <property type="protein sequence ID" value="AEO55648.1"/>
    <property type="molecule type" value="Genomic_DNA"/>
</dbReference>
<dbReference type="InterPro" id="IPR008964">
    <property type="entry name" value="Invasin/intimin_cell_adhesion"/>
</dbReference>
<evidence type="ECO:0000259" key="8">
    <source>
        <dbReference type="Pfam" id="PF18565"/>
    </source>
</evidence>
<dbReference type="InterPro" id="IPR051913">
    <property type="entry name" value="GH2_Domain-Containing"/>
</dbReference>
<dbReference type="InterPro" id="IPR013783">
    <property type="entry name" value="Ig-like_fold"/>
</dbReference>
<dbReference type="NCBIfam" id="NF041463">
    <property type="entry name" value="GalB"/>
    <property type="match status" value="1"/>
</dbReference>
<proteinExistence type="inferred from homology"/>
<evidence type="ECO:0000313" key="10">
    <source>
        <dbReference type="Proteomes" id="UP000007322"/>
    </source>
</evidence>
<dbReference type="STRING" id="573729.G2Q770"/>
<dbReference type="Proteomes" id="UP000007322">
    <property type="component" value="Chromosome 1"/>
</dbReference>
<dbReference type="InterPro" id="IPR008979">
    <property type="entry name" value="Galactose-bd-like_sf"/>
</dbReference>
<dbReference type="Pfam" id="PF02836">
    <property type="entry name" value="Glyco_hydro_2_C"/>
    <property type="match status" value="1"/>
</dbReference>
<dbReference type="InterPro" id="IPR040605">
    <property type="entry name" value="Glyco_hydro2_dom5"/>
</dbReference>
<dbReference type="Pfam" id="PF18565">
    <property type="entry name" value="Glyco_hydro2_C5"/>
    <property type="match status" value="1"/>
</dbReference>
<dbReference type="InterPro" id="IPR032311">
    <property type="entry name" value="DUF4982"/>
</dbReference>
<dbReference type="PANTHER" id="PTHR42732:SF1">
    <property type="entry name" value="BETA-MANNOSIDASE"/>
    <property type="match status" value="1"/>
</dbReference>
<dbReference type="Pfam" id="PF00703">
    <property type="entry name" value="Glyco_hydro_2"/>
    <property type="match status" value="1"/>
</dbReference>
<evidence type="ECO:0000256" key="4">
    <source>
        <dbReference type="SAM" id="SignalP"/>
    </source>
</evidence>
<evidence type="ECO:0000259" key="6">
    <source>
        <dbReference type="Pfam" id="PF02836"/>
    </source>
</evidence>
<feature type="signal peptide" evidence="4">
    <location>
        <begin position="1"/>
        <end position="26"/>
    </location>
</feature>
<dbReference type="GO" id="GO:0005975">
    <property type="term" value="P:carbohydrate metabolic process"/>
    <property type="evidence" value="ECO:0007669"/>
    <property type="project" value="InterPro"/>
</dbReference>
<keyword evidence="3" id="KW-0326">Glycosidase</keyword>
<dbReference type="KEGG" id="mtm:MYCTH_40111"/>
<dbReference type="VEuPathDB" id="FungiDB:MYCTH_40111"/>
<dbReference type="InterPro" id="IPR048229">
    <property type="entry name" value="GalB-like"/>
</dbReference>
<dbReference type="InterPro" id="IPR023232">
    <property type="entry name" value="Glyco_hydro_2_AS"/>
</dbReference>
<dbReference type="SUPFAM" id="SSF49785">
    <property type="entry name" value="Galactose-binding domain-like"/>
    <property type="match status" value="1"/>
</dbReference>
<dbReference type="PANTHER" id="PTHR42732">
    <property type="entry name" value="BETA-GALACTOSIDASE"/>
    <property type="match status" value="1"/>
</dbReference>
<dbReference type="InterPro" id="IPR017853">
    <property type="entry name" value="GH"/>
</dbReference>
<keyword evidence="10" id="KW-1185">Reference proteome</keyword>
<dbReference type="eggNOG" id="KOG2024">
    <property type="taxonomic scope" value="Eukaryota"/>
</dbReference>
<dbReference type="Gene3D" id="2.60.40.10">
    <property type="entry name" value="Immunoglobulins"/>
    <property type="match status" value="3"/>
</dbReference>
<organism evidence="9 10">
    <name type="scientific">Thermothelomyces thermophilus (strain ATCC 42464 / BCRC 31852 / DSM 1799)</name>
    <name type="common">Sporotrichum thermophile</name>
    <dbReference type="NCBI Taxonomy" id="573729"/>
    <lineage>
        <taxon>Eukaryota</taxon>
        <taxon>Fungi</taxon>
        <taxon>Dikarya</taxon>
        <taxon>Ascomycota</taxon>
        <taxon>Pezizomycotina</taxon>
        <taxon>Sordariomycetes</taxon>
        <taxon>Sordariomycetidae</taxon>
        <taxon>Sordariales</taxon>
        <taxon>Chaetomiaceae</taxon>
        <taxon>Thermothelomyces</taxon>
    </lineage>
</organism>
<dbReference type="InterPro" id="IPR036156">
    <property type="entry name" value="Beta-gal/glucu_dom_sf"/>
</dbReference>
<dbReference type="Pfam" id="PF16355">
    <property type="entry name" value="DUF4982"/>
    <property type="match status" value="1"/>
</dbReference>
<dbReference type="Gene3D" id="3.20.20.80">
    <property type="entry name" value="Glycosidases"/>
    <property type="match status" value="1"/>
</dbReference>
<dbReference type="AlphaFoldDB" id="G2Q770"/>
<dbReference type="PRINTS" id="PR00132">
    <property type="entry name" value="GLHYDRLASE2"/>
</dbReference>
<dbReference type="SUPFAM" id="SSF49303">
    <property type="entry name" value="beta-Galactosidase/glucuronidase domain"/>
    <property type="match status" value="1"/>
</dbReference>
<evidence type="ECO:0000256" key="3">
    <source>
        <dbReference type="ARBA" id="ARBA00023295"/>
    </source>
</evidence>
<comment type="similarity">
    <text evidence="1">Belongs to the glycosyl hydrolase 2 family.</text>
</comment>
<keyword evidence="4" id="KW-0732">Signal</keyword>
<protein>
    <submittedName>
        <fullName evidence="9">Glycoside hydrolase family 2 protein</fullName>
    </submittedName>
</protein>
<evidence type="ECO:0000256" key="2">
    <source>
        <dbReference type="ARBA" id="ARBA00022801"/>
    </source>
</evidence>
<feature type="domain" description="Glycoside hydrolase family 2 immunoglobulin-like beta-sandwich" evidence="5">
    <location>
        <begin position="253"/>
        <end position="368"/>
    </location>
</feature>
<dbReference type="OrthoDB" id="408532at2759"/>
<feature type="domain" description="Glycoside hydrolase family 2 catalytic" evidence="6">
    <location>
        <begin position="375"/>
        <end position="531"/>
    </location>
</feature>
<gene>
    <name evidence="9" type="ORF">MYCTH_40111</name>
</gene>
<dbReference type="InterPro" id="IPR006103">
    <property type="entry name" value="Glyco_hydro_2_cat"/>
</dbReference>
<dbReference type="Gene3D" id="2.60.120.260">
    <property type="entry name" value="Galactose-binding domain-like"/>
    <property type="match status" value="1"/>
</dbReference>
<feature type="domain" description="Glycoside hydrolase family 2" evidence="8">
    <location>
        <begin position="793"/>
        <end position="895"/>
    </location>
</feature>
<keyword evidence="2 9" id="KW-0378">Hydrolase</keyword>
<evidence type="ECO:0000256" key="1">
    <source>
        <dbReference type="ARBA" id="ARBA00007401"/>
    </source>
</evidence>
<accession>G2Q770</accession>
<dbReference type="PROSITE" id="PS00608">
    <property type="entry name" value="GLYCOSYL_HYDROL_F2_2"/>
    <property type="match status" value="1"/>
</dbReference>
<dbReference type="GeneID" id="11513186"/>
<dbReference type="GO" id="GO:0004553">
    <property type="term" value="F:hydrolase activity, hydrolyzing O-glycosyl compounds"/>
    <property type="evidence" value="ECO:0007669"/>
    <property type="project" value="InterPro"/>
</dbReference>
<dbReference type="SUPFAM" id="SSF51445">
    <property type="entry name" value="(Trans)glycosidases"/>
    <property type="match status" value="1"/>
</dbReference>
<evidence type="ECO:0000259" key="5">
    <source>
        <dbReference type="Pfam" id="PF00703"/>
    </source>
</evidence>
<dbReference type="InParanoid" id="G2Q770"/>
<dbReference type="OMA" id="FPKDRYW"/>
<evidence type="ECO:0000313" key="9">
    <source>
        <dbReference type="EMBL" id="AEO55648.1"/>
    </source>
</evidence>
<reference evidence="9 10" key="1">
    <citation type="journal article" date="2011" name="Nat. Biotechnol.">
        <title>Comparative genomic analysis of the thermophilic biomass-degrading fungi Myceliophthora thermophila and Thielavia terrestris.</title>
        <authorList>
            <person name="Berka R.M."/>
            <person name="Grigoriev I.V."/>
            <person name="Otillar R."/>
            <person name="Salamov A."/>
            <person name="Grimwood J."/>
            <person name="Reid I."/>
            <person name="Ishmael N."/>
            <person name="John T."/>
            <person name="Darmond C."/>
            <person name="Moisan M.-C."/>
            <person name="Henrissat B."/>
            <person name="Coutinho P.M."/>
            <person name="Lombard V."/>
            <person name="Natvig D.O."/>
            <person name="Lindquist E."/>
            <person name="Schmutz J."/>
            <person name="Lucas S."/>
            <person name="Harris P."/>
            <person name="Powlowski J."/>
            <person name="Bellemare A."/>
            <person name="Taylor D."/>
            <person name="Butler G."/>
            <person name="de Vries R.P."/>
            <person name="Allijn I.E."/>
            <person name="van den Brink J."/>
            <person name="Ushinsky S."/>
            <person name="Storms R."/>
            <person name="Powell A.J."/>
            <person name="Paulsen I.T."/>
            <person name="Elbourne L.D.H."/>
            <person name="Baker S.E."/>
            <person name="Magnuson J."/>
            <person name="LaBoissiere S."/>
            <person name="Clutterbuck A.J."/>
            <person name="Martinez D."/>
            <person name="Wogulis M."/>
            <person name="de Leon A.L."/>
            <person name="Rey M.W."/>
            <person name="Tsang A."/>
        </authorList>
    </citation>
    <scope>NUCLEOTIDE SEQUENCE [LARGE SCALE GENOMIC DNA]</scope>
    <source>
        <strain evidence="10">ATCC 42464 / BCRC 31852 / DSM 1799</strain>
    </source>
</reference>
<dbReference type="HOGENOM" id="CLU_006501_0_1_1"/>
<dbReference type="RefSeq" id="XP_003660893.1">
    <property type="nucleotide sequence ID" value="XM_003660845.1"/>
</dbReference>
<dbReference type="InterPro" id="IPR006102">
    <property type="entry name" value="Ig-like_GH2"/>
</dbReference>
<feature type="domain" description="DUF4982" evidence="7">
    <location>
        <begin position="720"/>
        <end position="780"/>
    </location>
</feature>
<name>G2Q770_THET4</name>
<dbReference type="SUPFAM" id="SSF49373">
    <property type="entry name" value="Invasin/intimin cell-adhesion fragments"/>
    <property type="match status" value="1"/>
</dbReference>